<evidence type="ECO:0000256" key="5">
    <source>
        <dbReference type="ARBA" id="ARBA00035648"/>
    </source>
</evidence>
<dbReference type="Pfam" id="PF08340">
    <property type="entry name" value="YicC-like_C"/>
    <property type="match status" value="1"/>
</dbReference>
<organism evidence="8 9">
    <name type="scientific">Sediminicurvatus halobius</name>
    <dbReference type="NCBI Taxonomy" id="2182432"/>
    <lineage>
        <taxon>Bacteria</taxon>
        <taxon>Pseudomonadati</taxon>
        <taxon>Pseudomonadota</taxon>
        <taxon>Gammaproteobacteria</taxon>
        <taxon>Chromatiales</taxon>
        <taxon>Ectothiorhodospiraceae</taxon>
        <taxon>Sediminicurvatus</taxon>
    </lineage>
</organism>
<dbReference type="InterPro" id="IPR005229">
    <property type="entry name" value="YicC/YloC-like"/>
</dbReference>
<feature type="domain" description="Endoribonuclease YicC-like C-terminal" evidence="7">
    <location>
        <begin position="171"/>
        <end position="288"/>
    </location>
</feature>
<dbReference type="InterPro" id="IPR013551">
    <property type="entry name" value="YicC-like_C"/>
</dbReference>
<keyword evidence="9" id="KW-1185">Reference proteome</keyword>
<feature type="domain" description="Endoribonuclease YicC-like N-terminal" evidence="6">
    <location>
        <begin position="2"/>
        <end position="154"/>
    </location>
</feature>
<dbReference type="GO" id="GO:0004521">
    <property type="term" value="F:RNA endonuclease activity"/>
    <property type="evidence" value="ECO:0007669"/>
    <property type="project" value="InterPro"/>
</dbReference>
<sequence>MIRSMTAFAREEAQGDWGWLAWELRSVNHRYLDLHPRLPEELRFLEPALRERLGQRLARGKVECTLRYRPAPAAAGGLAVNWRYAEQLLAACDAVRERLAEPAGVSPLEVVRTPGVIEEQAPDLTPVGEAAVALLETTLDTLVAAREREGARLAEIIRERGGALAGHVQAVRERRPEVNREVRARLEARLAELGGSPDPGRLEQELVFIAQRLDVDEELERLDSHLAELDGILGAGEPVGRRLDFLMQELNREANTLASKASDAETTRHGVEMKVLIEQMREQIQNLE</sequence>
<keyword evidence="4" id="KW-0378">Hydrolase</keyword>
<dbReference type="InterPro" id="IPR013527">
    <property type="entry name" value="YicC-like_N"/>
</dbReference>
<dbReference type="AlphaFoldDB" id="A0A2U2N6U8"/>
<evidence type="ECO:0000259" key="7">
    <source>
        <dbReference type="Pfam" id="PF08340"/>
    </source>
</evidence>
<evidence type="ECO:0000313" key="8">
    <source>
        <dbReference type="EMBL" id="PWG64802.1"/>
    </source>
</evidence>
<name>A0A2U2N6U8_9GAMM</name>
<dbReference type="EMBL" id="QFFI01000004">
    <property type="protein sequence ID" value="PWG64802.1"/>
    <property type="molecule type" value="Genomic_DNA"/>
</dbReference>
<reference evidence="8 9" key="1">
    <citation type="submission" date="2018-05" db="EMBL/GenBank/DDBJ databases">
        <title>Spiribacter halobius sp. nov., a moderately halophilic bacterium isolated from marine solar saltern.</title>
        <authorList>
            <person name="Zheng W.-S."/>
            <person name="Lu D.-C."/>
            <person name="Du Z.-J."/>
        </authorList>
    </citation>
    <scope>NUCLEOTIDE SEQUENCE [LARGE SCALE GENOMIC DNA]</scope>
    <source>
        <strain evidence="8 9">E85</strain>
    </source>
</reference>
<gene>
    <name evidence="8" type="ORF">DEM34_03100</name>
</gene>
<dbReference type="PANTHER" id="PTHR30636">
    <property type="entry name" value="UPF0701 PROTEIN YICC"/>
    <property type="match status" value="1"/>
</dbReference>
<dbReference type="NCBIfam" id="TIGR00255">
    <property type="entry name" value="YicC/YloC family endoribonuclease"/>
    <property type="match status" value="1"/>
</dbReference>
<evidence type="ECO:0000256" key="1">
    <source>
        <dbReference type="ARBA" id="ARBA00001968"/>
    </source>
</evidence>
<evidence type="ECO:0000256" key="4">
    <source>
        <dbReference type="ARBA" id="ARBA00022801"/>
    </source>
</evidence>
<accession>A0A2U2N6U8</accession>
<proteinExistence type="inferred from homology"/>
<evidence type="ECO:0000256" key="2">
    <source>
        <dbReference type="ARBA" id="ARBA00022722"/>
    </source>
</evidence>
<comment type="caution">
    <text evidence="8">The sequence shown here is derived from an EMBL/GenBank/DDBJ whole genome shotgun (WGS) entry which is preliminary data.</text>
</comment>
<dbReference type="GO" id="GO:0016787">
    <property type="term" value="F:hydrolase activity"/>
    <property type="evidence" value="ECO:0007669"/>
    <property type="project" value="UniProtKB-KW"/>
</dbReference>
<protein>
    <submittedName>
        <fullName evidence="8">YicC family protein</fullName>
    </submittedName>
</protein>
<keyword evidence="2" id="KW-0540">Nuclease</keyword>
<dbReference type="RefSeq" id="WP_109676179.1">
    <property type="nucleotide sequence ID" value="NZ_CP086615.1"/>
</dbReference>
<evidence type="ECO:0000313" key="9">
    <source>
        <dbReference type="Proteomes" id="UP000245474"/>
    </source>
</evidence>
<evidence type="ECO:0000259" key="6">
    <source>
        <dbReference type="Pfam" id="PF03755"/>
    </source>
</evidence>
<dbReference type="OrthoDB" id="9771229at2"/>
<dbReference type="PANTHER" id="PTHR30636:SF3">
    <property type="entry name" value="UPF0701 PROTEIN YICC"/>
    <property type="match status" value="1"/>
</dbReference>
<dbReference type="Pfam" id="PF03755">
    <property type="entry name" value="YicC-like_N"/>
    <property type="match status" value="1"/>
</dbReference>
<comment type="similarity">
    <text evidence="5">Belongs to the YicC/YloC family.</text>
</comment>
<dbReference type="Proteomes" id="UP000245474">
    <property type="component" value="Unassembled WGS sequence"/>
</dbReference>
<comment type="cofactor">
    <cofactor evidence="1">
        <name>a divalent metal cation</name>
        <dbReference type="ChEBI" id="CHEBI:60240"/>
    </cofactor>
</comment>
<evidence type="ECO:0000256" key="3">
    <source>
        <dbReference type="ARBA" id="ARBA00022759"/>
    </source>
</evidence>
<keyword evidence="3" id="KW-0255">Endonuclease</keyword>